<feature type="compositionally biased region" description="Low complexity" evidence="1">
    <location>
        <begin position="1"/>
        <end position="20"/>
    </location>
</feature>
<reference evidence="3 4" key="1">
    <citation type="submission" date="2016-06" db="EMBL/GenBank/DDBJ databases">
        <authorList>
            <person name="Kjaerup R.B."/>
            <person name="Dalgaard T.S."/>
            <person name="Juul-Madsen H.R."/>
        </authorList>
    </citation>
    <scope>NUCLEOTIDE SEQUENCE [LARGE SCALE GENOMIC DNA]</scope>
    <source>
        <strain evidence="3 4">DSM 43821</strain>
    </source>
</reference>
<protein>
    <recommendedName>
        <fullName evidence="5">Flagellar basal body-associated protein FliL</fullName>
    </recommendedName>
</protein>
<dbReference type="Proteomes" id="UP000198228">
    <property type="component" value="Chromosome I"/>
</dbReference>
<keyword evidence="2" id="KW-0812">Transmembrane</keyword>
<name>A0A1C4ZX70_9ACTN</name>
<sequence>MSQPPSDPYYSQPGSGAPYGSYPPPQQPGGYPAPQQPGGYPAPQQPGGYPAPQQPGGYPPPQQQSGGYPPPQQPGAFPGQGGQPYGDPSLPPAKKKSNVGKIVLISLAVVLVLCLGGAAIAFFAVKDEVKETVDATKTRVVAPATLAGRAKSTDPALLNGAKQLETELKKSLPDATSTVGGFYGSAAKKNLVMIAAASGLNTNPTKTLDDTIKGAGQSDVQLGEMKKVDAGPLGGEAKCGDAEAANVPLGVCVWSDKGSLGMIIVYFKSGDEAAAELPTMRGQIEQKS</sequence>
<feature type="compositionally biased region" description="Pro residues" evidence="1">
    <location>
        <begin position="57"/>
        <end position="73"/>
    </location>
</feature>
<organism evidence="3 4">
    <name type="scientific">Micromonospora purpureochromogenes</name>
    <dbReference type="NCBI Taxonomy" id="47872"/>
    <lineage>
        <taxon>Bacteria</taxon>
        <taxon>Bacillati</taxon>
        <taxon>Actinomycetota</taxon>
        <taxon>Actinomycetes</taxon>
        <taxon>Micromonosporales</taxon>
        <taxon>Micromonosporaceae</taxon>
        <taxon>Micromonospora</taxon>
    </lineage>
</organism>
<keyword evidence="2" id="KW-0472">Membrane</keyword>
<accession>A0A1C4ZX70</accession>
<dbReference type="RefSeq" id="WP_088963311.1">
    <property type="nucleotide sequence ID" value="NZ_LT607410.1"/>
</dbReference>
<evidence type="ECO:0000256" key="2">
    <source>
        <dbReference type="SAM" id="Phobius"/>
    </source>
</evidence>
<evidence type="ECO:0000256" key="1">
    <source>
        <dbReference type="SAM" id="MobiDB-lite"/>
    </source>
</evidence>
<gene>
    <name evidence="3" type="ORF">GA0074696_5015</name>
</gene>
<proteinExistence type="predicted"/>
<feature type="compositionally biased region" description="Low complexity" evidence="1">
    <location>
        <begin position="28"/>
        <end position="56"/>
    </location>
</feature>
<feature type="transmembrane region" description="Helical" evidence="2">
    <location>
        <begin position="102"/>
        <end position="125"/>
    </location>
</feature>
<evidence type="ECO:0000313" key="4">
    <source>
        <dbReference type="Proteomes" id="UP000198228"/>
    </source>
</evidence>
<evidence type="ECO:0008006" key="5">
    <source>
        <dbReference type="Google" id="ProtNLM"/>
    </source>
</evidence>
<dbReference type="EMBL" id="LT607410">
    <property type="protein sequence ID" value="SCF37486.1"/>
    <property type="molecule type" value="Genomic_DNA"/>
</dbReference>
<dbReference type="SUPFAM" id="SSF81995">
    <property type="entry name" value="beta-sandwich domain of Sec23/24"/>
    <property type="match status" value="1"/>
</dbReference>
<dbReference type="AlphaFoldDB" id="A0A1C4ZX70"/>
<feature type="region of interest" description="Disordered" evidence="1">
    <location>
        <begin position="1"/>
        <end position="93"/>
    </location>
</feature>
<evidence type="ECO:0000313" key="3">
    <source>
        <dbReference type="EMBL" id="SCF37486.1"/>
    </source>
</evidence>
<keyword evidence="2" id="KW-1133">Transmembrane helix</keyword>